<proteinExistence type="predicted"/>
<evidence type="ECO:0000313" key="1">
    <source>
        <dbReference type="EMBL" id="EAI3914300.1"/>
    </source>
</evidence>
<dbReference type="EMBL" id="AABOWU010000008">
    <property type="protein sequence ID" value="EAI3914300.1"/>
    <property type="molecule type" value="Genomic_DNA"/>
</dbReference>
<sequence length="90" mass="10713">MPLYNFAQFLSLLAQLSEVDIKTLMEYKDLLLKALSSLNEVERFNAKECIQLINTLEETFLDKLQIEESKKKEICKNIIKILKNHWKMFF</sequence>
<evidence type="ECO:0000313" key="2">
    <source>
        <dbReference type="Proteomes" id="UP000559808"/>
    </source>
</evidence>
<name>A0A5L4NL46_CAMLA</name>
<organism evidence="1 2">
    <name type="scientific">Campylobacter lari</name>
    <dbReference type="NCBI Taxonomy" id="201"/>
    <lineage>
        <taxon>Bacteria</taxon>
        <taxon>Pseudomonadati</taxon>
        <taxon>Campylobacterota</taxon>
        <taxon>Epsilonproteobacteria</taxon>
        <taxon>Campylobacterales</taxon>
        <taxon>Campylobacteraceae</taxon>
        <taxon>Campylobacter</taxon>
    </lineage>
</organism>
<comment type="caution">
    <text evidence="1">The sequence shown here is derived from an EMBL/GenBank/DDBJ whole genome shotgun (WGS) entry which is preliminary data.</text>
</comment>
<reference evidence="1 2" key="1">
    <citation type="submission" date="2018-05" db="EMBL/GenBank/DDBJ databases">
        <authorList>
            <consortium name="PulseNet: The National Subtyping Network for Foodborne Disease Surveillance"/>
            <person name="Tarr C.L."/>
            <person name="Trees E."/>
            <person name="Katz L.S."/>
            <person name="Carleton-Romer H.A."/>
            <person name="Stroika S."/>
            <person name="Kucerova Z."/>
            <person name="Roache K.F."/>
            <person name="Sabol A.L."/>
            <person name="Besser J."/>
            <person name="Gerner-Smidt P."/>
        </authorList>
    </citation>
    <scope>NUCLEOTIDE SEQUENCE [LARGE SCALE GENOMIC DNA]</scope>
    <source>
        <strain evidence="1 2">D6489</strain>
    </source>
</reference>
<dbReference type="Proteomes" id="UP000559808">
    <property type="component" value="Unassembled WGS sequence"/>
</dbReference>
<accession>A0A5L4NL46</accession>
<protein>
    <submittedName>
        <fullName evidence="1">Uncharacterized protein</fullName>
    </submittedName>
</protein>
<dbReference type="AlphaFoldDB" id="A0A5L4NL46"/>
<gene>
    <name evidence="1" type="ORF">YZ34_04630</name>
</gene>